<name>A0A1G2KV83_9BACT</name>
<comment type="caution">
    <text evidence="2">The sequence shown here is derived from an EMBL/GenBank/DDBJ whole genome shotgun (WGS) entry which is preliminary data.</text>
</comment>
<sequence length="437" mass="49087">MKRIIYSFHRAIKNSSLIFIGHWRFFRIGVAVVLVFSAALMLGANGTYLFMKNDGSRIEKDKEAARACLVPDKVEKLKCLNDLLIRVTEQYGIKPALDIIEPLSEEHSELLEWSHPFSHTIGNHGLTYYSARGVSLEQQIGRALVECDGYGAFGCYHGIIETGLALLPVEKRASVIRASCMENPLVTEKQYFVNQCLHWFGHGVAIFANLTLTQALAMCDGLGPFESDGVQLCLSGLFHAGPVPGHVDDALLTKNISNVWKEGDPYYPCADIEEKFRGHCYSHAAGRTLSNDLNVGFRTCDNIPEPDPKKRLDYISRCYESQANTLLAQILNDQTLNDSQKIGRIVSDCKIFATPAYRKFCYAGASRYWVLRDPLLTNKNPFEICRRVEPDAKPFCYANIGFGNNENYYSPEKLAAYCEQSEPGYVQYCTRREASLP</sequence>
<organism evidence="2 3">
    <name type="scientific">Candidatus Sungbacteria bacterium RIFCSPHIGHO2_02_FULL_52_23</name>
    <dbReference type="NCBI Taxonomy" id="1802274"/>
    <lineage>
        <taxon>Bacteria</taxon>
        <taxon>Candidatus Sungiibacteriota</taxon>
    </lineage>
</organism>
<feature type="transmembrane region" description="Helical" evidence="1">
    <location>
        <begin position="25"/>
        <end position="51"/>
    </location>
</feature>
<dbReference type="Proteomes" id="UP000178510">
    <property type="component" value="Unassembled WGS sequence"/>
</dbReference>
<dbReference type="STRING" id="1802274.A3J58_01240"/>
<keyword evidence="1" id="KW-0812">Transmembrane</keyword>
<gene>
    <name evidence="2" type="ORF">A3J58_01240</name>
</gene>
<accession>A0A1G2KV83</accession>
<evidence type="ECO:0000313" key="3">
    <source>
        <dbReference type="Proteomes" id="UP000178510"/>
    </source>
</evidence>
<dbReference type="AlphaFoldDB" id="A0A1G2KV83"/>
<dbReference type="EMBL" id="MHQM01000028">
    <property type="protein sequence ID" value="OHA03345.1"/>
    <property type="molecule type" value="Genomic_DNA"/>
</dbReference>
<protein>
    <submittedName>
        <fullName evidence="2">Uncharacterized protein</fullName>
    </submittedName>
</protein>
<reference evidence="2 3" key="1">
    <citation type="journal article" date="2016" name="Nat. Commun.">
        <title>Thousands of microbial genomes shed light on interconnected biogeochemical processes in an aquifer system.</title>
        <authorList>
            <person name="Anantharaman K."/>
            <person name="Brown C.T."/>
            <person name="Hug L.A."/>
            <person name="Sharon I."/>
            <person name="Castelle C.J."/>
            <person name="Probst A.J."/>
            <person name="Thomas B.C."/>
            <person name="Singh A."/>
            <person name="Wilkins M.J."/>
            <person name="Karaoz U."/>
            <person name="Brodie E.L."/>
            <person name="Williams K.H."/>
            <person name="Hubbard S.S."/>
            <person name="Banfield J.F."/>
        </authorList>
    </citation>
    <scope>NUCLEOTIDE SEQUENCE [LARGE SCALE GENOMIC DNA]</scope>
</reference>
<keyword evidence="1" id="KW-0472">Membrane</keyword>
<evidence type="ECO:0000256" key="1">
    <source>
        <dbReference type="SAM" id="Phobius"/>
    </source>
</evidence>
<evidence type="ECO:0000313" key="2">
    <source>
        <dbReference type="EMBL" id="OHA03345.1"/>
    </source>
</evidence>
<keyword evidence="1" id="KW-1133">Transmembrane helix</keyword>
<proteinExistence type="predicted"/>